<gene>
    <name evidence="5" type="ORF">CCAE0312_LOCUS1981</name>
</gene>
<keyword evidence="3" id="KW-1133">Transmembrane helix</keyword>
<proteinExistence type="predicted"/>
<evidence type="ECO:0000313" key="5">
    <source>
        <dbReference type="EMBL" id="CAD9229287.1"/>
    </source>
</evidence>
<sequence>MELDEEEGLWGESASEENVVHEVRERREPWRWWAVRVGRDGRPRWTCVMDLRMFATLWGLLLVVVTVSTVASLLWYLCATESTRGWIQTSCSVKKRVFDTRCVVVEKPCPATDVEARLIFVVETTQTKRMGMGEVNAYWGPGPDTYTPNLIFARSRLRLFMTLQNYTCWYKPEEPTRVSMVRYAWSTRYRTNINRDLILLGVLTAFILLTFLIRAAVQRQEEQEAADRKLQLTLERHQKTSIPRWLMKRLSNSCRVLRSDIVSEVPPDCGICIDELFIEFDLRRTLRIPCDHLFHEDCLAQQVILGGQKSCPICKYDLHMCPKVPLHRRTSILEDQPCSFRSCVAPGSPSSRSLAGGYSASEEATDSDASLNDKRSRIHRSPWR</sequence>
<feature type="region of interest" description="Disordered" evidence="2">
    <location>
        <begin position="344"/>
        <end position="384"/>
    </location>
</feature>
<dbReference type="PROSITE" id="PS50089">
    <property type="entry name" value="ZF_RING_2"/>
    <property type="match status" value="1"/>
</dbReference>
<feature type="domain" description="RING-type" evidence="4">
    <location>
        <begin position="269"/>
        <end position="315"/>
    </location>
</feature>
<evidence type="ECO:0000259" key="4">
    <source>
        <dbReference type="PROSITE" id="PS50089"/>
    </source>
</evidence>
<evidence type="ECO:0000256" key="3">
    <source>
        <dbReference type="SAM" id="Phobius"/>
    </source>
</evidence>
<organism evidence="5">
    <name type="scientific">Compsopogon caeruleus</name>
    <dbReference type="NCBI Taxonomy" id="31354"/>
    <lineage>
        <taxon>Eukaryota</taxon>
        <taxon>Rhodophyta</taxon>
        <taxon>Compsopogonophyceae</taxon>
        <taxon>Compsopogonales</taxon>
        <taxon>Compsopogonaceae</taxon>
        <taxon>Compsopogon</taxon>
    </lineage>
</organism>
<feature type="compositionally biased region" description="Low complexity" evidence="2">
    <location>
        <begin position="359"/>
        <end position="370"/>
    </location>
</feature>
<keyword evidence="1" id="KW-0863">Zinc-finger</keyword>
<dbReference type="Pfam" id="PF13639">
    <property type="entry name" value="zf-RING_2"/>
    <property type="match status" value="1"/>
</dbReference>
<dbReference type="SMART" id="SM00184">
    <property type="entry name" value="RING"/>
    <property type="match status" value="1"/>
</dbReference>
<dbReference type="InterPro" id="IPR013083">
    <property type="entry name" value="Znf_RING/FYVE/PHD"/>
</dbReference>
<accession>A0A7S1T9F1</accession>
<feature type="transmembrane region" description="Helical" evidence="3">
    <location>
        <begin position="197"/>
        <end position="217"/>
    </location>
</feature>
<dbReference type="EMBL" id="HBGH01003625">
    <property type="protein sequence ID" value="CAD9229287.1"/>
    <property type="molecule type" value="Transcribed_RNA"/>
</dbReference>
<keyword evidence="3" id="KW-0472">Membrane</keyword>
<keyword evidence="1" id="KW-0862">Zinc</keyword>
<dbReference type="GO" id="GO:0008270">
    <property type="term" value="F:zinc ion binding"/>
    <property type="evidence" value="ECO:0007669"/>
    <property type="project" value="UniProtKB-KW"/>
</dbReference>
<protein>
    <recommendedName>
        <fullName evidence="4">RING-type domain-containing protein</fullName>
    </recommendedName>
</protein>
<feature type="transmembrane region" description="Helical" evidence="3">
    <location>
        <begin position="55"/>
        <end position="78"/>
    </location>
</feature>
<name>A0A7S1T9F1_9RHOD</name>
<keyword evidence="1" id="KW-0479">Metal-binding</keyword>
<evidence type="ECO:0000256" key="1">
    <source>
        <dbReference type="PROSITE-ProRule" id="PRU00175"/>
    </source>
</evidence>
<dbReference type="AlphaFoldDB" id="A0A7S1T9F1"/>
<reference evidence="5" key="1">
    <citation type="submission" date="2021-01" db="EMBL/GenBank/DDBJ databases">
        <authorList>
            <person name="Corre E."/>
            <person name="Pelletier E."/>
            <person name="Niang G."/>
            <person name="Scheremetjew M."/>
            <person name="Finn R."/>
            <person name="Kale V."/>
            <person name="Holt S."/>
            <person name="Cochrane G."/>
            <person name="Meng A."/>
            <person name="Brown T."/>
            <person name="Cohen L."/>
        </authorList>
    </citation>
    <scope>NUCLEOTIDE SEQUENCE</scope>
    <source>
        <strain evidence="5">SAG 36.94</strain>
    </source>
</reference>
<keyword evidence="3" id="KW-0812">Transmembrane</keyword>
<dbReference type="Gene3D" id="3.30.40.10">
    <property type="entry name" value="Zinc/RING finger domain, C3HC4 (zinc finger)"/>
    <property type="match status" value="1"/>
</dbReference>
<dbReference type="InterPro" id="IPR001841">
    <property type="entry name" value="Znf_RING"/>
</dbReference>
<dbReference type="SUPFAM" id="SSF57850">
    <property type="entry name" value="RING/U-box"/>
    <property type="match status" value="1"/>
</dbReference>
<evidence type="ECO:0000256" key="2">
    <source>
        <dbReference type="SAM" id="MobiDB-lite"/>
    </source>
</evidence>